<keyword evidence="2" id="KW-0547">Nucleotide-binding</keyword>
<dbReference type="InterPro" id="IPR051782">
    <property type="entry name" value="ABC_Transporter_VariousFunc"/>
</dbReference>
<reference evidence="5 6" key="1">
    <citation type="submission" date="2019-08" db="EMBL/GenBank/DDBJ databases">
        <title>Calorimonas adulescens gen. nov., sp. nov., an anaerobic thermophilic bacterium from Sakhalin hot spring.</title>
        <authorList>
            <person name="Khomyakova M.A."/>
            <person name="Merkel A.Y."/>
            <person name="Novikov A."/>
            <person name="Bonch-Osmolovskaya E.A."/>
            <person name="Slobodkin A.I."/>
        </authorList>
    </citation>
    <scope>NUCLEOTIDE SEQUENCE [LARGE SCALE GENOMIC DNA]</scope>
    <source>
        <strain evidence="5 6">A05MB</strain>
    </source>
</reference>
<comment type="caution">
    <text evidence="5">The sequence shown here is derived from an EMBL/GenBank/DDBJ whole genome shotgun (WGS) entry which is preliminary data.</text>
</comment>
<dbReference type="CDD" id="cd03230">
    <property type="entry name" value="ABC_DR_subfamily_A"/>
    <property type="match status" value="1"/>
</dbReference>
<evidence type="ECO:0000256" key="2">
    <source>
        <dbReference type="ARBA" id="ARBA00022741"/>
    </source>
</evidence>
<evidence type="ECO:0000256" key="1">
    <source>
        <dbReference type="ARBA" id="ARBA00022448"/>
    </source>
</evidence>
<evidence type="ECO:0000313" key="6">
    <source>
        <dbReference type="Proteomes" id="UP000322976"/>
    </source>
</evidence>
<sequence length="232" mass="26170">MSDFLKAVNLKKRYSSKWALRGVDLNIEKGRIVGLLGHNGSGKSTLLKIIAGLLKPTEGEVLIDGKRPGLATKGIVSFMPEGSHLYKWMRIKDAISFYREMFDDFNGDKAEDYLKLMALNPEDKITSLSRGMMERLKLLLVLSRNAEIYLLDEPLSGIDPLSRDKIITGILEGYREGESSIIISTHMVSEIEKIFDEVIFLDHGEVMMSGNADEMRDQRGKSIEDIFKEVLQ</sequence>
<dbReference type="Pfam" id="PF00005">
    <property type="entry name" value="ABC_tran"/>
    <property type="match status" value="1"/>
</dbReference>
<dbReference type="RefSeq" id="WP_149544811.1">
    <property type="nucleotide sequence ID" value="NZ_VTPS01000005.1"/>
</dbReference>
<proteinExistence type="predicted"/>
<name>A0A5D8QDG8_9THEO</name>
<keyword evidence="3 5" id="KW-0067">ATP-binding</keyword>
<keyword evidence="1" id="KW-0813">Transport</keyword>
<gene>
    <name evidence="5" type="ORF">FWJ32_04655</name>
</gene>
<dbReference type="SUPFAM" id="SSF52540">
    <property type="entry name" value="P-loop containing nucleoside triphosphate hydrolases"/>
    <property type="match status" value="1"/>
</dbReference>
<dbReference type="SMART" id="SM00382">
    <property type="entry name" value="AAA"/>
    <property type="match status" value="1"/>
</dbReference>
<evidence type="ECO:0000259" key="4">
    <source>
        <dbReference type="PROSITE" id="PS50893"/>
    </source>
</evidence>
<protein>
    <submittedName>
        <fullName evidence="5">ABC transporter ATP-binding protein</fullName>
    </submittedName>
</protein>
<dbReference type="InterPro" id="IPR003439">
    <property type="entry name" value="ABC_transporter-like_ATP-bd"/>
</dbReference>
<dbReference type="InterPro" id="IPR003593">
    <property type="entry name" value="AAA+_ATPase"/>
</dbReference>
<dbReference type="PROSITE" id="PS50893">
    <property type="entry name" value="ABC_TRANSPORTER_2"/>
    <property type="match status" value="1"/>
</dbReference>
<dbReference type="PANTHER" id="PTHR42939:SF1">
    <property type="entry name" value="ABC TRANSPORTER ATP-BINDING PROTEIN ALBC-RELATED"/>
    <property type="match status" value="1"/>
</dbReference>
<feature type="domain" description="ABC transporter" evidence="4">
    <location>
        <begin position="5"/>
        <end position="228"/>
    </location>
</feature>
<dbReference type="PANTHER" id="PTHR42939">
    <property type="entry name" value="ABC TRANSPORTER ATP-BINDING PROTEIN ALBC-RELATED"/>
    <property type="match status" value="1"/>
</dbReference>
<dbReference type="AlphaFoldDB" id="A0A5D8QDG8"/>
<organism evidence="5 6">
    <name type="scientific">Calorimonas adulescens</name>
    <dbReference type="NCBI Taxonomy" id="2606906"/>
    <lineage>
        <taxon>Bacteria</taxon>
        <taxon>Bacillati</taxon>
        <taxon>Bacillota</taxon>
        <taxon>Clostridia</taxon>
        <taxon>Thermoanaerobacterales</taxon>
        <taxon>Thermoanaerobacteraceae</taxon>
        <taxon>Calorimonas</taxon>
    </lineage>
</organism>
<evidence type="ECO:0000256" key="3">
    <source>
        <dbReference type="ARBA" id="ARBA00022840"/>
    </source>
</evidence>
<dbReference type="Gene3D" id="3.40.50.300">
    <property type="entry name" value="P-loop containing nucleotide triphosphate hydrolases"/>
    <property type="match status" value="1"/>
</dbReference>
<dbReference type="Proteomes" id="UP000322976">
    <property type="component" value="Unassembled WGS sequence"/>
</dbReference>
<accession>A0A5D8QDG8</accession>
<dbReference type="InterPro" id="IPR027417">
    <property type="entry name" value="P-loop_NTPase"/>
</dbReference>
<evidence type="ECO:0000313" key="5">
    <source>
        <dbReference type="EMBL" id="TZE82572.1"/>
    </source>
</evidence>
<dbReference type="GO" id="GO:0016887">
    <property type="term" value="F:ATP hydrolysis activity"/>
    <property type="evidence" value="ECO:0007669"/>
    <property type="project" value="InterPro"/>
</dbReference>
<dbReference type="EMBL" id="VTPS01000005">
    <property type="protein sequence ID" value="TZE82572.1"/>
    <property type="molecule type" value="Genomic_DNA"/>
</dbReference>
<keyword evidence="6" id="KW-1185">Reference proteome</keyword>
<dbReference type="GO" id="GO:0005524">
    <property type="term" value="F:ATP binding"/>
    <property type="evidence" value="ECO:0007669"/>
    <property type="project" value="UniProtKB-KW"/>
</dbReference>